<keyword evidence="6" id="KW-0479">Metal-binding</keyword>
<dbReference type="AlphaFoldDB" id="A0AAW4PQZ9"/>
<dbReference type="GO" id="GO:0009055">
    <property type="term" value="F:electron transfer activity"/>
    <property type="evidence" value="ECO:0007669"/>
    <property type="project" value="TreeGrafter"/>
</dbReference>
<dbReference type="Pfam" id="PF13247">
    <property type="entry name" value="Fer4_11"/>
    <property type="match status" value="1"/>
</dbReference>
<comment type="cofactor">
    <cofactor evidence="1">
        <name>[3Fe-4S] cluster</name>
        <dbReference type="ChEBI" id="CHEBI:21137"/>
    </cofactor>
</comment>
<sequence length="391" mass="45098">MAKTYNPQLGREQPYPYEHREEERDYHWGMVINTNRCINCNTCSFACKSTWTSGEGEEYMWWMNVETEPYGGYPMGWDMKLLSELEEDQTIFEAADADEQVKGYIAQKEAWEYPALGDDQAHGEYPRGDVVESDLENDEYHDIWQFYLPRLCNHCKNPACLAGCPRQAIYKREEDGIVLLDQERCRGYRRCVKACPYHKPMYNPETGITEKPVGCYPRIEEGNVPRCVSSCIGKTRLHGNINRGPDAASPGGNAPGGRSPINYLVHSDEKVALPLYPQFGTQPQVFYMPPYHVPPEFLTQMFTPNTDQKRNDWPGSTYEESVRIVQERVRDPSHHVLGILQLFGATTRLVETYTVKENRVKGWDQNGEKVVDMPIYEDIEVREGEQWTNQP</sequence>
<evidence type="ECO:0000313" key="12">
    <source>
        <dbReference type="EMBL" id="MBX0323665.1"/>
    </source>
</evidence>
<feature type="domain" description="4Fe-4S ferredoxin-type" evidence="11">
    <location>
        <begin position="28"/>
        <end position="57"/>
    </location>
</feature>
<evidence type="ECO:0000256" key="6">
    <source>
        <dbReference type="ARBA" id="ARBA00022723"/>
    </source>
</evidence>
<keyword evidence="7" id="KW-0677">Repeat</keyword>
<accession>A0AAW4PQZ9</accession>
<gene>
    <name evidence="12" type="ORF">EGH21_11560</name>
</gene>
<keyword evidence="8" id="KW-0249">Electron transport</keyword>
<evidence type="ECO:0000256" key="7">
    <source>
        <dbReference type="ARBA" id="ARBA00022737"/>
    </source>
</evidence>
<evidence type="ECO:0000256" key="5">
    <source>
        <dbReference type="ARBA" id="ARBA00022485"/>
    </source>
</evidence>
<dbReference type="InterPro" id="IPR017896">
    <property type="entry name" value="4Fe4S_Fe-S-bd"/>
</dbReference>
<dbReference type="GO" id="GO:0051539">
    <property type="term" value="F:4 iron, 4 sulfur cluster binding"/>
    <property type="evidence" value="ECO:0007669"/>
    <property type="project" value="UniProtKB-KW"/>
</dbReference>
<keyword evidence="10" id="KW-0411">Iron-sulfur</keyword>
<dbReference type="EMBL" id="RKLR01000003">
    <property type="protein sequence ID" value="MBX0323665.1"/>
    <property type="molecule type" value="Genomic_DNA"/>
</dbReference>
<protein>
    <submittedName>
        <fullName evidence="12">Selenate reductase</fullName>
    </submittedName>
</protein>
<evidence type="ECO:0000256" key="2">
    <source>
        <dbReference type="ARBA" id="ARBA00001966"/>
    </source>
</evidence>
<dbReference type="GO" id="GO:0016020">
    <property type="term" value="C:membrane"/>
    <property type="evidence" value="ECO:0007669"/>
    <property type="project" value="TreeGrafter"/>
</dbReference>
<dbReference type="Proteomes" id="UP001430377">
    <property type="component" value="Unassembled WGS sequence"/>
</dbReference>
<comment type="subcellular location">
    <subcellularLocation>
        <location evidence="3">Cell envelope</location>
    </subcellularLocation>
</comment>
<evidence type="ECO:0000256" key="3">
    <source>
        <dbReference type="ARBA" id="ARBA00004196"/>
    </source>
</evidence>
<dbReference type="RefSeq" id="WP_220618619.1">
    <property type="nucleotide sequence ID" value="NZ_RKLR01000003.1"/>
</dbReference>
<dbReference type="PROSITE" id="PS51379">
    <property type="entry name" value="4FE4S_FER_2"/>
    <property type="match status" value="2"/>
</dbReference>
<evidence type="ECO:0000256" key="4">
    <source>
        <dbReference type="ARBA" id="ARBA00022448"/>
    </source>
</evidence>
<dbReference type="PANTHER" id="PTHR43518">
    <property type="entry name" value="NITRATE REDUCTASE BETA SUBUNIT"/>
    <property type="match status" value="1"/>
</dbReference>
<name>A0AAW4PQZ9_9EURY</name>
<comment type="caution">
    <text evidence="12">The sequence shown here is derived from an EMBL/GenBank/DDBJ whole genome shotgun (WGS) entry which is preliminary data.</text>
</comment>
<evidence type="ECO:0000256" key="10">
    <source>
        <dbReference type="ARBA" id="ARBA00023014"/>
    </source>
</evidence>
<keyword evidence="9" id="KW-0408">Iron</keyword>
<keyword evidence="4" id="KW-0813">Transport</keyword>
<evidence type="ECO:0000256" key="1">
    <source>
        <dbReference type="ARBA" id="ARBA00001927"/>
    </source>
</evidence>
<dbReference type="Gene3D" id="3.30.70.20">
    <property type="match status" value="3"/>
</dbReference>
<keyword evidence="13" id="KW-1185">Reference proteome</keyword>
<dbReference type="SUPFAM" id="SSF54862">
    <property type="entry name" value="4Fe-4S ferredoxins"/>
    <property type="match status" value="1"/>
</dbReference>
<feature type="domain" description="4Fe-4S ferredoxin-type" evidence="11">
    <location>
        <begin position="176"/>
        <end position="205"/>
    </location>
</feature>
<dbReference type="GO" id="GO:0046872">
    <property type="term" value="F:metal ion binding"/>
    <property type="evidence" value="ECO:0007669"/>
    <property type="project" value="UniProtKB-KW"/>
</dbReference>
<evidence type="ECO:0000259" key="11">
    <source>
        <dbReference type="PROSITE" id="PS51379"/>
    </source>
</evidence>
<evidence type="ECO:0000313" key="13">
    <source>
        <dbReference type="Proteomes" id="UP001430377"/>
    </source>
</evidence>
<evidence type="ECO:0000256" key="8">
    <source>
        <dbReference type="ARBA" id="ARBA00022982"/>
    </source>
</evidence>
<dbReference type="GO" id="GO:0009061">
    <property type="term" value="P:anaerobic respiration"/>
    <property type="evidence" value="ECO:0007669"/>
    <property type="project" value="TreeGrafter"/>
</dbReference>
<keyword evidence="5" id="KW-0004">4Fe-4S</keyword>
<reference evidence="12 13" key="1">
    <citation type="submission" date="2021-06" db="EMBL/GenBank/DDBJ databases">
        <title>Halomicroarcula sp. a new haloarchaeum isolated from saline soil.</title>
        <authorList>
            <person name="Duran-Viseras A."/>
            <person name="Sanchez-Porro C."/>
            <person name="Ventosa A."/>
        </authorList>
    </citation>
    <scope>NUCLEOTIDE SEQUENCE [LARGE SCALE GENOMIC DNA]</scope>
    <source>
        <strain evidence="12 13">F13</strain>
    </source>
</reference>
<evidence type="ECO:0000256" key="9">
    <source>
        <dbReference type="ARBA" id="ARBA00023004"/>
    </source>
</evidence>
<proteinExistence type="predicted"/>
<comment type="cofactor">
    <cofactor evidence="2">
        <name>[4Fe-4S] cluster</name>
        <dbReference type="ChEBI" id="CHEBI:49883"/>
    </cofactor>
</comment>
<organism evidence="12 13">
    <name type="scientific">Haloarcula rubra</name>
    <dbReference type="NCBI Taxonomy" id="2487747"/>
    <lineage>
        <taxon>Archaea</taxon>
        <taxon>Methanobacteriati</taxon>
        <taxon>Methanobacteriota</taxon>
        <taxon>Stenosarchaea group</taxon>
        <taxon>Halobacteria</taxon>
        <taxon>Halobacteriales</taxon>
        <taxon>Haloarculaceae</taxon>
        <taxon>Haloarcula</taxon>
    </lineage>
</organism>
<dbReference type="PANTHER" id="PTHR43518:SF1">
    <property type="entry name" value="RESPIRATORY NITRATE REDUCTASE 1 BETA CHAIN"/>
    <property type="match status" value="1"/>
</dbReference>